<protein>
    <recommendedName>
        <fullName evidence="2">GIY-YIG domain-containing protein</fullName>
    </recommendedName>
</protein>
<dbReference type="PANTHER" id="PTHR34477:SF1">
    <property type="entry name" value="UPF0213 PROTEIN YHBQ"/>
    <property type="match status" value="1"/>
</dbReference>
<evidence type="ECO:0000313" key="3">
    <source>
        <dbReference type="EMBL" id="PIQ72895.1"/>
    </source>
</evidence>
<evidence type="ECO:0000259" key="2">
    <source>
        <dbReference type="PROSITE" id="PS50164"/>
    </source>
</evidence>
<evidence type="ECO:0000313" key="4">
    <source>
        <dbReference type="Proteomes" id="UP000229570"/>
    </source>
</evidence>
<feature type="domain" description="GIY-YIG" evidence="2">
    <location>
        <begin position="1"/>
        <end position="76"/>
    </location>
</feature>
<dbReference type="Pfam" id="PF01541">
    <property type="entry name" value="GIY-YIG"/>
    <property type="match status" value="1"/>
</dbReference>
<dbReference type="PROSITE" id="PS50164">
    <property type="entry name" value="GIY_YIG"/>
    <property type="match status" value="1"/>
</dbReference>
<dbReference type="SUPFAM" id="SSF82771">
    <property type="entry name" value="GIY-YIG endonuclease"/>
    <property type="match status" value="1"/>
</dbReference>
<proteinExistence type="inferred from homology"/>
<reference evidence="3 4" key="1">
    <citation type="submission" date="2017-09" db="EMBL/GenBank/DDBJ databases">
        <title>Depth-based differentiation of microbial function through sediment-hosted aquifers and enrichment of novel symbionts in the deep terrestrial subsurface.</title>
        <authorList>
            <person name="Probst A.J."/>
            <person name="Ladd B."/>
            <person name="Jarett J.K."/>
            <person name="Geller-Mcgrath D.E."/>
            <person name="Sieber C.M."/>
            <person name="Emerson J.B."/>
            <person name="Anantharaman K."/>
            <person name="Thomas B.C."/>
            <person name="Malmstrom R."/>
            <person name="Stieglmeier M."/>
            <person name="Klingl A."/>
            <person name="Woyke T."/>
            <person name="Ryan C.M."/>
            <person name="Banfield J.F."/>
        </authorList>
    </citation>
    <scope>NUCLEOTIDE SEQUENCE [LARGE SCALE GENOMIC DNA]</scope>
    <source>
        <strain evidence="3">CG11_big_fil_rev_8_21_14_0_20_35_14</strain>
    </source>
</reference>
<name>A0A2H0KNQ4_9BACT</name>
<dbReference type="InterPro" id="IPR000305">
    <property type="entry name" value="GIY-YIG_endonuc"/>
</dbReference>
<dbReference type="Proteomes" id="UP000229570">
    <property type="component" value="Unassembled WGS sequence"/>
</dbReference>
<organism evidence="3 4">
    <name type="scientific">Candidatus Roizmanbacteria bacterium CG11_big_fil_rev_8_21_14_0_20_35_14</name>
    <dbReference type="NCBI Taxonomy" id="1974855"/>
    <lineage>
        <taxon>Bacteria</taxon>
        <taxon>Candidatus Roizmaniibacteriota</taxon>
    </lineage>
</organism>
<comment type="similarity">
    <text evidence="1">Belongs to the UPF0213 family.</text>
</comment>
<comment type="caution">
    <text evidence="3">The sequence shown here is derived from an EMBL/GenBank/DDBJ whole genome shotgun (WGS) entry which is preliminary data.</text>
</comment>
<sequence length="101" mass="11892">MSYLVYILKCSDNSYYVGITNNVEKRVWEHNQGIVRGYTFKRKPVRLVYFQEFKDVNEAIAFEKQLKGWRRVKKEALINKNIDKLKKLTKGYNSHPSSSSG</sequence>
<dbReference type="EMBL" id="PCVL01000005">
    <property type="protein sequence ID" value="PIQ72895.1"/>
    <property type="molecule type" value="Genomic_DNA"/>
</dbReference>
<dbReference type="AlphaFoldDB" id="A0A2H0KNQ4"/>
<gene>
    <name evidence="3" type="ORF">COV86_00500</name>
</gene>
<dbReference type="InterPro" id="IPR035901">
    <property type="entry name" value="GIY-YIG_endonuc_sf"/>
</dbReference>
<evidence type="ECO:0000256" key="1">
    <source>
        <dbReference type="ARBA" id="ARBA00007435"/>
    </source>
</evidence>
<dbReference type="CDD" id="cd10456">
    <property type="entry name" value="GIY-YIG_UPF0213"/>
    <property type="match status" value="1"/>
</dbReference>
<accession>A0A2H0KNQ4</accession>
<dbReference type="InterPro" id="IPR050190">
    <property type="entry name" value="UPF0213_domain"/>
</dbReference>
<dbReference type="Gene3D" id="3.40.1440.10">
    <property type="entry name" value="GIY-YIG endonuclease"/>
    <property type="match status" value="1"/>
</dbReference>
<dbReference type="PANTHER" id="PTHR34477">
    <property type="entry name" value="UPF0213 PROTEIN YHBQ"/>
    <property type="match status" value="1"/>
</dbReference>
<dbReference type="SMART" id="SM00465">
    <property type="entry name" value="GIYc"/>
    <property type="match status" value="1"/>
</dbReference>